<dbReference type="EMBL" id="CP046052">
    <property type="protein sequence ID" value="QGM45639.1"/>
    <property type="molecule type" value="Genomic_DNA"/>
</dbReference>
<dbReference type="SMART" id="SM00710">
    <property type="entry name" value="PbH1"/>
    <property type="match status" value="4"/>
</dbReference>
<organism evidence="2 3">
    <name type="scientific">Methylocystis heyeri</name>
    <dbReference type="NCBI Taxonomy" id="391905"/>
    <lineage>
        <taxon>Bacteria</taxon>
        <taxon>Pseudomonadati</taxon>
        <taxon>Pseudomonadota</taxon>
        <taxon>Alphaproteobacteria</taxon>
        <taxon>Hyphomicrobiales</taxon>
        <taxon>Methylocystaceae</taxon>
        <taxon>Methylocystis</taxon>
    </lineage>
</organism>
<dbReference type="OrthoDB" id="5498325at2"/>
<dbReference type="InterPro" id="IPR012334">
    <property type="entry name" value="Pectin_lyas_fold"/>
</dbReference>
<dbReference type="KEGG" id="mhey:H2LOC_007950"/>
<dbReference type="AlphaFoldDB" id="A0A6B8KD54"/>
<evidence type="ECO:0000313" key="3">
    <source>
        <dbReference type="Proteomes" id="UP000309061"/>
    </source>
</evidence>
<reference evidence="2 3" key="1">
    <citation type="submission" date="2019-11" db="EMBL/GenBank/DDBJ databases">
        <title>The genome sequence of Methylocystis heyeri.</title>
        <authorList>
            <person name="Oshkin I.Y."/>
            <person name="Miroshnikov K."/>
            <person name="Dedysh S.N."/>
        </authorList>
    </citation>
    <scope>NUCLEOTIDE SEQUENCE [LARGE SCALE GENOMIC DNA]</scope>
    <source>
        <strain evidence="2 3">H2</strain>
    </source>
</reference>
<evidence type="ECO:0000256" key="1">
    <source>
        <dbReference type="SAM" id="SignalP"/>
    </source>
</evidence>
<dbReference type="Proteomes" id="UP000309061">
    <property type="component" value="Chromosome"/>
</dbReference>
<dbReference type="InterPro" id="IPR006626">
    <property type="entry name" value="PbH1"/>
</dbReference>
<evidence type="ECO:0000313" key="2">
    <source>
        <dbReference type="EMBL" id="QGM45639.1"/>
    </source>
</evidence>
<dbReference type="RefSeq" id="WP_136495912.1">
    <property type="nucleotide sequence ID" value="NZ_CP046052.1"/>
</dbReference>
<keyword evidence="3" id="KW-1185">Reference proteome</keyword>
<keyword evidence="1" id="KW-0732">Signal</keyword>
<dbReference type="Gene3D" id="2.160.20.10">
    <property type="entry name" value="Single-stranded right-handed beta-helix, Pectin lyase-like"/>
    <property type="match status" value="1"/>
</dbReference>
<dbReference type="SUPFAM" id="SSF51126">
    <property type="entry name" value="Pectin lyase-like"/>
    <property type="match status" value="1"/>
</dbReference>
<evidence type="ECO:0008006" key="4">
    <source>
        <dbReference type="Google" id="ProtNLM"/>
    </source>
</evidence>
<name>A0A6B8KD54_9HYPH</name>
<gene>
    <name evidence="2" type="ORF">H2LOC_007950</name>
</gene>
<proteinExistence type="predicted"/>
<feature type="chain" id="PRO_5025447051" description="Right handed beta helix domain-containing protein" evidence="1">
    <location>
        <begin position="22"/>
        <end position="284"/>
    </location>
</feature>
<sequence>MLKNYFVAALIVVPLNGTARASGSIAVWVSGSGADAPGCGSLTAPCRHFQYAHDNALGPDGGDILIHDSASYGPLTITKSVSVINDGVGTAGTGAASGQIAIAINAPQANVTLRGLSIDGVGGAYGGVNAYTVGSLTIKNCFIQNFTQYGINFTGNFNAVKYLISDTVIQNNGVAGITMNSFPNVLQGNISNVKLFNNGIGLQIAIIAYGESFQAMVSDTIFSGNGTGLSVSGPGALAALRRSIITWNNTGYNISGSAIVQTYQDNTVNGNAGNVGSLTTVGNN</sequence>
<protein>
    <recommendedName>
        <fullName evidence="4">Right handed beta helix domain-containing protein</fullName>
    </recommendedName>
</protein>
<feature type="signal peptide" evidence="1">
    <location>
        <begin position="1"/>
        <end position="21"/>
    </location>
</feature>
<accession>A0A6B8KD54</accession>
<dbReference type="InterPro" id="IPR011050">
    <property type="entry name" value="Pectin_lyase_fold/virulence"/>
</dbReference>